<dbReference type="InterPro" id="IPR040372">
    <property type="entry name" value="YaeB-like"/>
</dbReference>
<evidence type="ECO:0000256" key="2">
    <source>
        <dbReference type="ARBA" id="ARBA00033753"/>
    </source>
</evidence>
<dbReference type="InterPro" id="IPR036414">
    <property type="entry name" value="YaeB_N_sf"/>
</dbReference>
<dbReference type="EMBL" id="JACRDE010000352">
    <property type="protein sequence ID" value="MBI5250513.1"/>
    <property type="molecule type" value="Genomic_DNA"/>
</dbReference>
<evidence type="ECO:0000313" key="4">
    <source>
        <dbReference type="EMBL" id="MBI5250513.1"/>
    </source>
</evidence>
<dbReference type="NCBIfam" id="TIGR00104">
    <property type="entry name" value="tRNA_TsaA"/>
    <property type="match status" value="1"/>
</dbReference>
<dbReference type="SUPFAM" id="SSF118196">
    <property type="entry name" value="YaeB-like"/>
    <property type="match status" value="1"/>
</dbReference>
<dbReference type="Pfam" id="PF01980">
    <property type="entry name" value="TrmO_N"/>
    <property type="match status" value="1"/>
</dbReference>
<proteinExistence type="inferred from homology"/>
<comment type="caution">
    <text evidence="4">The sequence shown here is derived from an EMBL/GenBank/DDBJ whole genome shotgun (WGS) entry which is preliminary data.</text>
</comment>
<dbReference type="PANTHER" id="PTHR12818:SF0">
    <property type="entry name" value="TRNA (ADENINE(37)-N6)-METHYLTRANSFERASE"/>
    <property type="match status" value="1"/>
</dbReference>
<comment type="similarity">
    <text evidence="2">Belongs to the tRNA methyltransferase O family.</text>
</comment>
<dbReference type="AlphaFoldDB" id="A0A9D6Z100"/>
<dbReference type="InterPro" id="IPR036413">
    <property type="entry name" value="YaeB-like_sf"/>
</dbReference>
<accession>A0A9D6Z100</accession>
<evidence type="ECO:0000313" key="5">
    <source>
        <dbReference type="Proteomes" id="UP000807825"/>
    </source>
</evidence>
<organism evidence="4 5">
    <name type="scientific">Desulfomonile tiedjei</name>
    <dbReference type="NCBI Taxonomy" id="2358"/>
    <lineage>
        <taxon>Bacteria</taxon>
        <taxon>Pseudomonadati</taxon>
        <taxon>Thermodesulfobacteriota</taxon>
        <taxon>Desulfomonilia</taxon>
        <taxon>Desulfomonilales</taxon>
        <taxon>Desulfomonilaceae</taxon>
        <taxon>Desulfomonile</taxon>
    </lineage>
</organism>
<reference evidence="4" key="1">
    <citation type="submission" date="2020-07" db="EMBL/GenBank/DDBJ databases">
        <title>Huge and variable diversity of episymbiotic CPR bacteria and DPANN archaea in groundwater ecosystems.</title>
        <authorList>
            <person name="He C.Y."/>
            <person name="Keren R."/>
            <person name="Whittaker M."/>
            <person name="Farag I.F."/>
            <person name="Doudna J."/>
            <person name="Cate J.H.D."/>
            <person name="Banfield J.F."/>
        </authorList>
    </citation>
    <scope>NUCLEOTIDE SEQUENCE</scope>
    <source>
        <strain evidence="4">NC_groundwater_1664_Pr3_B-0.1um_52_9</strain>
    </source>
</reference>
<dbReference type="Gene3D" id="2.40.30.70">
    <property type="entry name" value="YaeB-like"/>
    <property type="match status" value="1"/>
</dbReference>
<dbReference type="InterPro" id="IPR023370">
    <property type="entry name" value="TrmO-like_N"/>
</dbReference>
<keyword evidence="1" id="KW-0949">S-adenosyl-L-methionine</keyword>
<dbReference type="PANTHER" id="PTHR12818">
    <property type="entry name" value="TRNA (ADENINE(37)-N6)-METHYLTRANSFERASE"/>
    <property type="match status" value="1"/>
</dbReference>
<name>A0A9D6Z100_9BACT</name>
<dbReference type="PROSITE" id="PS01318">
    <property type="entry name" value="TSAA_1"/>
    <property type="match status" value="1"/>
</dbReference>
<protein>
    <submittedName>
        <fullName evidence="4">tRNA (N6-threonylcarbamoyladenosine(37)-N6)-methyltransferase TrmO</fullName>
    </submittedName>
</protein>
<dbReference type="CDD" id="cd09281">
    <property type="entry name" value="UPF0066"/>
    <property type="match status" value="1"/>
</dbReference>
<dbReference type="Proteomes" id="UP000807825">
    <property type="component" value="Unassembled WGS sequence"/>
</dbReference>
<dbReference type="InterPro" id="IPR023368">
    <property type="entry name" value="UPF0066_cons_site"/>
</dbReference>
<gene>
    <name evidence="4" type="primary">tsaA</name>
    <name evidence="4" type="ORF">HY912_13555</name>
</gene>
<evidence type="ECO:0000256" key="1">
    <source>
        <dbReference type="ARBA" id="ARBA00022691"/>
    </source>
</evidence>
<dbReference type="PROSITE" id="PS51668">
    <property type="entry name" value="TSAA_2"/>
    <property type="match status" value="1"/>
</dbReference>
<sequence length="209" mass="23607">MGIDSIITLLILARNRMSMSVETRQSMLINPVGRILVHPHGAPLEPMKRLWYFFAAGMILFGWTSQSMAESYSIHPVGRVARTADILALEILPEFKDALLGLDSFSHVIVFYWFNRNDSPEERATLRVHPRGDKRNPLMGVFATRSPFRPNIIGFSVCRIKAVKDCTVFVDKIDALDGSPIIDLKPYIPGNDCVPGATVPEWVRRLERE</sequence>
<feature type="domain" description="TsaA-like" evidence="3">
    <location>
        <begin position="74"/>
        <end position="196"/>
    </location>
</feature>
<evidence type="ECO:0000259" key="3">
    <source>
        <dbReference type="PROSITE" id="PS51668"/>
    </source>
</evidence>